<dbReference type="Proteomes" id="UP000646426">
    <property type="component" value="Unassembled WGS sequence"/>
</dbReference>
<reference evidence="9" key="2">
    <citation type="submission" date="2020-09" db="EMBL/GenBank/DDBJ databases">
        <authorList>
            <person name="Sun Q."/>
            <person name="Kim S."/>
        </authorList>
    </citation>
    <scope>NUCLEOTIDE SEQUENCE</scope>
    <source>
        <strain evidence="9">KCTC 23077</strain>
    </source>
</reference>
<dbReference type="Pfam" id="PF01790">
    <property type="entry name" value="LGT"/>
    <property type="match status" value="1"/>
</dbReference>
<dbReference type="GO" id="GO:0008961">
    <property type="term" value="F:phosphatidylglycerol-prolipoprotein diacylglyceryl transferase activity"/>
    <property type="evidence" value="ECO:0007669"/>
    <property type="project" value="InterPro"/>
</dbReference>
<dbReference type="RefSeq" id="WP_268244933.1">
    <property type="nucleotide sequence ID" value="NZ_BMYD01000003.1"/>
</dbReference>
<feature type="transmembrane region" description="Helical" evidence="8">
    <location>
        <begin position="20"/>
        <end position="42"/>
    </location>
</feature>
<evidence type="ECO:0000313" key="10">
    <source>
        <dbReference type="Proteomes" id="UP000646426"/>
    </source>
</evidence>
<comment type="similarity">
    <text evidence="1">Belongs to the Lgt family.</text>
</comment>
<dbReference type="PROSITE" id="PS01311">
    <property type="entry name" value="LGT"/>
    <property type="match status" value="1"/>
</dbReference>
<proteinExistence type="inferred from homology"/>
<evidence type="ECO:0000313" key="9">
    <source>
        <dbReference type="EMBL" id="GHA84020.1"/>
    </source>
</evidence>
<gene>
    <name evidence="9" type="ORF">GCM10007067_22750</name>
</gene>
<evidence type="ECO:0000256" key="2">
    <source>
        <dbReference type="ARBA" id="ARBA00022475"/>
    </source>
</evidence>
<reference evidence="9" key="1">
    <citation type="journal article" date="2014" name="Int. J. Syst. Evol. Microbiol.">
        <title>Complete genome sequence of Corynebacterium casei LMG S-19264T (=DSM 44701T), isolated from a smear-ripened cheese.</title>
        <authorList>
            <consortium name="US DOE Joint Genome Institute (JGI-PGF)"/>
            <person name="Walter F."/>
            <person name="Albersmeier A."/>
            <person name="Kalinowski J."/>
            <person name="Ruckert C."/>
        </authorList>
    </citation>
    <scope>NUCLEOTIDE SEQUENCE</scope>
    <source>
        <strain evidence="9">KCTC 23077</strain>
    </source>
</reference>
<keyword evidence="3" id="KW-0997">Cell inner membrane</keyword>
<name>A0A918T138_9GAMM</name>
<evidence type="ECO:0000256" key="6">
    <source>
        <dbReference type="ARBA" id="ARBA00022989"/>
    </source>
</evidence>
<keyword evidence="4" id="KW-0808">Transferase</keyword>
<dbReference type="GO" id="GO:0005886">
    <property type="term" value="C:plasma membrane"/>
    <property type="evidence" value="ECO:0007669"/>
    <property type="project" value="InterPro"/>
</dbReference>
<accession>A0A918T138</accession>
<dbReference type="PANTHER" id="PTHR30589:SF0">
    <property type="entry name" value="PHOSPHATIDYLGLYCEROL--PROLIPOPROTEIN DIACYLGLYCERYL TRANSFERASE"/>
    <property type="match status" value="1"/>
</dbReference>
<evidence type="ECO:0000256" key="8">
    <source>
        <dbReference type="SAM" id="Phobius"/>
    </source>
</evidence>
<keyword evidence="10" id="KW-1185">Reference proteome</keyword>
<dbReference type="PANTHER" id="PTHR30589">
    <property type="entry name" value="PROLIPOPROTEIN DIACYLGLYCERYL TRANSFERASE"/>
    <property type="match status" value="1"/>
</dbReference>
<feature type="transmembrane region" description="Helical" evidence="8">
    <location>
        <begin position="54"/>
        <end position="74"/>
    </location>
</feature>
<dbReference type="AlphaFoldDB" id="A0A918T138"/>
<evidence type="ECO:0000256" key="7">
    <source>
        <dbReference type="ARBA" id="ARBA00023136"/>
    </source>
</evidence>
<evidence type="ECO:0000256" key="3">
    <source>
        <dbReference type="ARBA" id="ARBA00022519"/>
    </source>
</evidence>
<keyword evidence="7 8" id="KW-0472">Membrane</keyword>
<keyword evidence="2" id="KW-1003">Cell membrane</keyword>
<keyword evidence="6 8" id="KW-1133">Transmembrane helix</keyword>
<dbReference type="EMBL" id="BMYD01000003">
    <property type="protein sequence ID" value="GHA84020.1"/>
    <property type="molecule type" value="Genomic_DNA"/>
</dbReference>
<feature type="transmembrane region" description="Helical" evidence="8">
    <location>
        <begin position="94"/>
        <end position="111"/>
    </location>
</feature>
<keyword evidence="5 8" id="KW-0812">Transmembrane</keyword>
<dbReference type="GO" id="GO:0042158">
    <property type="term" value="P:lipoprotein biosynthetic process"/>
    <property type="evidence" value="ECO:0007669"/>
    <property type="project" value="InterPro"/>
</dbReference>
<organism evidence="9 10">
    <name type="scientific">Cognatilysobacter bugurensis</name>
    <dbReference type="NCBI Taxonomy" id="543356"/>
    <lineage>
        <taxon>Bacteria</taxon>
        <taxon>Pseudomonadati</taxon>
        <taxon>Pseudomonadota</taxon>
        <taxon>Gammaproteobacteria</taxon>
        <taxon>Lysobacterales</taxon>
        <taxon>Lysobacteraceae</taxon>
        <taxon>Cognatilysobacter</taxon>
    </lineage>
</organism>
<evidence type="ECO:0000256" key="1">
    <source>
        <dbReference type="ARBA" id="ARBA00007150"/>
    </source>
</evidence>
<comment type="caution">
    <text evidence="9">The sequence shown here is derived from an EMBL/GenBank/DDBJ whole genome shotgun (WGS) entry which is preliminary data.</text>
</comment>
<evidence type="ECO:0000256" key="5">
    <source>
        <dbReference type="ARBA" id="ARBA00022692"/>
    </source>
</evidence>
<sequence>MVIHWAVDPVLLRLGPWSVSWYGILFVGAFLLGQAVLSRIFRGQGIAAGHAERLLLHSLVGAIVGARLAHVLFYDPAFYLANPVDILKTWEGGLASHGGVAGLVIGLAFAGRRARPSISLLWVADCVAIPAAIGAAMIRIANFINSEIVGVPTSPAL</sequence>
<feature type="transmembrane region" description="Helical" evidence="8">
    <location>
        <begin position="118"/>
        <end position="138"/>
    </location>
</feature>
<evidence type="ECO:0000256" key="4">
    <source>
        <dbReference type="ARBA" id="ARBA00022679"/>
    </source>
</evidence>
<dbReference type="InterPro" id="IPR001640">
    <property type="entry name" value="Lgt"/>
</dbReference>
<evidence type="ECO:0008006" key="11">
    <source>
        <dbReference type="Google" id="ProtNLM"/>
    </source>
</evidence>
<protein>
    <recommendedName>
        <fullName evidence="11">Prolipoprotein diacylglyceryl transferase</fullName>
    </recommendedName>
</protein>